<name>A0A830GIT7_9EURY</name>
<dbReference type="Pfam" id="PF02653">
    <property type="entry name" value="BPD_transp_2"/>
    <property type="match status" value="1"/>
</dbReference>
<evidence type="ECO:0000313" key="7">
    <source>
        <dbReference type="EMBL" id="GGN89205.1"/>
    </source>
</evidence>
<keyword evidence="5 6" id="KW-0472">Membrane</keyword>
<comment type="subcellular location">
    <subcellularLocation>
        <location evidence="1">Cell membrane</location>
        <topology evidence="1">Multi-pass membrane protein</topology>
    </subcellularLocation>
</comment>
<evidence type="ECO:0000256" key="4">
    <source>
        <dbReference type="ARBA" id="ARBA00022989"/>
    </source>
</evidence>
<dbReference type="GO" id="GO:0005886">
    <property type="term" value="C:plasma membrane"/>
    <property type="evidence" value="ECO:0007669"/>
    <property type="project" value="UniProtKB-SubCell"/>
</dbReference>
<feature type="transmembrane region" description="Helical" evidence="6">
    <location>
        <begin position="112"/>
        <end position="134"/>
    </location>
</feature>
<dbReference type="CDD" id="cd06581">
    <property type="entry name" value="TM_PBP1_LivM_like"/>
    <property type="match status" value="1"/>
</dbReference>
<dbReference type="InterPro" id="IPR043428">
    <property type="entry name" value="LivM-like"/>
</dbReference>
<feature type="transmembrane region" description="Helical" evidence="6">
    <location>
        <begin position="77"/>
        <end position="100"/>
    </location>
</feature>
<protein>
    <submittedName>
        <fullName evidence="7">Branched-chain amino acid ABC transporter permease</fullName>
    </submittedName>
</protein>
<evidence type="ECO:0000256" key="2">
    <source>
        <dbReference type="ARBA" id="ARBA00022475"/>
    </source>
</evidence>
<comment type="caution">
    <text evidence="7">The sequence shown here is derived from an EMBL/GenBank/DDBJ whole genome shotgun (WGS) entry which is preliminary data.</text>
</comment>
<keyword evidence="8" id="KW-1185">Reference proteome</keyword>
<keyword evidence="4 6" id="KW-1133">Transmembrane helix</keyword>
<feature type="transmembrane region" description="Helical" evidence="6">
    <location>
        <begin position="370"/>
        <end position="394"/>
    </location>
</feature>
<dbReference type="InterPro" id="IPR001851">
    <property type="entry name" value="ABC_transp_permease"/>
</dbReference>
<feature type="transmembrane region" description="Helical" evidence="6">
    <location>
        <begin position="272"/>
        <end position="291"/>
    </location>
</feature>
<dbReference type="AlphaFoldDB" id="A0A830GIT7"/>
<evidence type="ECO:0000313" key="8">
    <source>
        <dbReference type="Proteomes" id="UP000605784"/>
    </source>
</evidence>
<dbReference type="PANTHER" id="PTHR30482:SF10">
    <property type="entry name" value="HIGH-AFFINITY BRANCHED-CHAIN AMINO ACID TRANSPORT PROTEIN BRAE"/>
    <property type="match status" value="1"/>
</dbReference>
<evidence type="ECO:0000256" key="5">
    <source>
        <dbReference type="ARBA" id="ARBA00023136"/>
    </source>
</evidence>
<reference evidence="7" key="1">
    <citation type="journal article" date="2014" name="Int. J. Syst. Evol. Microbiol.">
        <title>Complete genome sequence of Corynebacterium casei LMG S-19264T (=DSM 44701T), isolated from a smear-ripened cheese.</title>
        <authorList>
            <consortium name="US DOE Joint Genome Institute (JGI-PGF)"/>
            <person name="Walter F."/>
            <person name="Albersmeier A."/>
            <person name="Kalinowski J."/>
            <person name="Ruckert C."/>
        </authorList>
    </citation>
    <scope>NUCLEOTIDE SEQUENCE</scope>
    <source>
        <strain evidence="7">JCM 17820</strain>
    </source>
</reference>
<feature type="transmembrane region" description="Helical" evidence="6">
    <location>
        <begin position="17"/>
        <end position="40"/>
    </location>
</feature>
<evidence type="ECO:0000256" key="3">
    <source>
        <dbReference type="ARBA" id="ARBA00022692"/>
    </source>
</evidence>
<evidence type="ECO:0000256" key="6">
    <source>
        <dbReference type="SAM" id="Phobius"/>
    </source>
</evidence>
<feature type="transmembrane region" description="Helical" evidence="6">
    <location>
        <begin position="46"/>
        <end position="70"/>
    </location>
</feature>
<dbReference type="Proteomes" id="UP000605784">
    <property type="component" value="Unassembled WGS sequence"/>
</dbReference>
<reference evidence="7" key="2">
    <citation type="submission" date="2020-09" db="EMBL/GenBank/DDBJ databases">
        <authorList>
            <person name="Sun Q."/>
            <person name="Ohkuma M."/>
        </authorList>
    </citation>
    <scope>NUCLEOTIDE SEQUENCE</scope>
    <source>
        <strain evidence="7">JCM 17820</strain>
    </source>
</reference>
<dbReference type="GO" id="GO:0015658">
    <property type="term" value="F:branched-chain amino acid transmembrane transporter activity"/>
    <property type="evidence" value="ECO:0007669"/>
    <property type="project" value="InterPro"/>
</dbReference>
<dbReference type="EMBL" id="BMOU01000001">
    <property type="protein sequence ID" value="GGN89205.1"/>
    <property type="molecule type" value="Genomic_DNA"/>
</dbReference>
<evidence type="ECO:0000256" key="1">
    <source>
        <dbReference type="ARBA" id="ARBA00004651"/>
    </source>
</evidence>
<dbReference type="RefSeq" id="WP_188995077.1">
    <property type="nucleotide sequence ID" value="NZ_BMOU01000001.1"/>
</dbReference>
<keyword evidence="2" id="KW-1003">Cell membrane</keyword>
<dbReference type="PANTHER" id="PTHR30482">
    <property type="entry name" value="HIGH-AFFINITY BRANCHED-CHAIN AMINO ACID TRANSPORT SYSTEM PERMEASE"/>
    <property type="match status" value="1"/>
</dbReference>
<organism evidence="7 8">
    <name type="scientific">Haloarcula pellucida</name>
    <dbReference type="NCBI Taxonomy" id="1427151"/>
    <lineage>
        <taxon>Archaea</taxon>
        <taxon>Methanobacteriati</taxon>
        <taxon>Methanobacteriota</taxon>
        <taxon>Stenosarchaea group</taxon>
        <taxon>Halobacteria</taxon>
        <taxon>Halobacteriales</taxon>
        <taxon>Haloarculaceae</taxon>
        <taxon>Haloarcula</taxon>
    </lineage>
</organism>
<feature type="transmembrane region" description="Helical" evidence="6">
    <location>
        <begin position="219"/>
        <end position="236"/>
    </location>
</feature>
<keyword evidence="3 6" id="KW-0812">Transmembrane</keyword>
<gene>
    <name evidence="7" type="ORF">GCM10009030_09690</name>
</gene>
<sequence length="427" mass="43974">MTGFEDVRDRLEELPDAALVVSFLVGIWLLLTALAFSVGGAQSANLAAGFVGSVTVLVGAYAILTLALNLQWGYTGLFNIGIAGFMAVGAYTTAILTAPVDPGAGGVPGFGLPLWVGLLGGMVMAAIVGAIAALPALRLRADYLAIVTVALSEIIRLFVNWGGVAEVQVFGKRFGTGGATGISFESPDEIVATLVNGPGQPLVTAAESVGISGPNVVNMAYGLSLLGIAAGSYWVLSRLVNSPFGRVLKAIREDETVTQSLGKDTRLFKIKAFMIGCALMGLAGALFRGSAGYISPAQFRPVITFYVFAALIIGGSGSNTGSILGAATFSALLFYLPARLGEYVPTFGQSAPGNVFEAVAALGSLDPTPLVAYTVSNVSTLRFVLIGVVLVYIIQNQPAGLLGHRNEPATSVDLTRPHAADGGEADE</sequence>
<proteinExistence type="predicted"/>
<accession>A0A830GIT7</accession>